<dbReference type="EMBL" id="CYKH01002218">
    <property type="protein sequence ID" value="CUG94008.1"/>
    <property type="molecule type" value="Genomic_DNA"/>
</dbReference>
<dbReference type="AlphaFoldDB" id="A0A0S4JX63"/>
<feature type="region of interest" description="Disordered" evidence="2">
    <location>
        <begin position="185"/>
        <end position="213"/>
    </location>
</feature>
<feature type="compositionally biased region" description="Low complexity" evidence="2">
    <location>
        <begin position="185"/>
        <end position="212"/>
    </location>
</feature>
<organism evidence="3 4">
    <name type="scientific">Bodo saltans</name>
    <name type="common">Flagellated protozoan</name>
    <dbReference type="NCBI Taxonomy" id="75058"/>
    <lineage>
        <taxon>Eukaryota</taxon>
        <taxon>Discoba</taxon>
        <taxon>Euglenozoa</taxon>
        <taxon>Kinetoplastea</taxon>
        <taxon>Metakinetoplastina</taxon>
        <taxon>Eubodonida</taxon>
        <taxon>Bodonidae</taxon>
        <taxon>Bodo</taxon>
    </lineage>
</organism>
<dbReference type="Proteomes" id="UP000051952">
    <property type="component" value="Unassembled WGS sequence"/>
</dbReference>
<keyword evidence="4" id="KW-1185">Reference proteome</keyword>
<evidence type="ECO:0000313" key="3">
    <source>
        <dbReference type="EMBL" id="CUG94008.1"/>
    </source>
</evidence>
<keyword evidence="1" id="KW-0175">Coiled coil</keyword>
<evidence type="ECO:0000313" key="4">
    <source>
        <dbReference type="Proteomes" id="UP000051952"/>
    </source>
</evidence>
<accession>A0A0S4JX63</accession>
<reference evidence="4" key="1">
    <citation type="submission" date="2015-09" db="EMBL/GenBank/DDBJ databases">
        <authorList>
            <consortium name="Pathogen Informatics"/>
        </authorList>
    </citation>
    <scope>NUCLEOTIDE SEQUENCE [LARGE SCALE GENOMIC DNA]</scope>
    <source>
        <strain evidence="4">Lake Konstanz</strain>
    </source>
</reference>
<evidence type="ECO:0000256" key="1">
    <source>
        <dbReference type="SAM" id="Coils"/>
    </source>
</evidence>
<feature type="compositionally biased region" description="Polar residues" evidence="2">
    <location>
        <begin position="467"/>
        <end position="479"/>
    </location>
</feature>
<dbReference type="VEuPathDB" id="TriTrypDB:BSAL_46035c"/>
<evidence type="ECO:0000256" key="2">
    <source>
        <dbReference type="SAM" id="MobiDB-lite"/>
    </source>
</evidence>
<gene>
    <name evidence="3" type="ORF">BSAL_46035c</name>
</gene>
<sequence>MTLAVSGVVTPDLVRQTNMDATQNSRTSHSRVTVSMGEHIHRAELYFQSHKKAYAALELEHHQLGETRKKLVDTVSALDDQRTIAKRHVDALPPYDDKSHGAMNLEIVELDAGIASVKVDIDQIDLACRATAAQLAQVSEQLAYLQTIVVRDKYISSSETAPKVSDIKTVTAKVHELLPSIYETGSSVSGVSPRRGSPRRTPTPRAATPSSGNVNGMNWPAVVTSTYVACGDLGKHNALLRHKAEATAQQILVRCRSLRSQVLKQQTISIDSKVMQRQRILTDLDSLDGAIFDARHQWRVTSDAVQRMKEPLKTSSARHEVRETVGDYVGQALEVESGVLLKSRHELKKLCRALSNQVEDLEKERKRKQEELQSLDGQLRQDRAHCHMENPVGILARPHPIKVAAIRTYPHLLQSREIFGRSSSVSPRDNDGRSSSAASSTRSGDNIVASPVRLATPRTMNLPFESTGASLPQVSSPRSQAHRIPAPPRK</sequence>
<feature type="coiled-coil region" evidence="1">
    <location>
        <begin position="344"/>
        <end position="378"/>
    </location>
</feature>
<proteinExistence type="predicted"/>
<feature type="compositionally biased region" description="Low complexity" evidence="2">
    <location>
        <begin position="433"/>
        <end position="446"/>
    </location>
</feature>
<protein>
    <submittedName>
        <fullName evidence="3">Uncharacterized protein</fullName>
    </submittedName>
</protein>
<feature type="region of interest" description="Disordered" evidence="2">
    <location>
        <begin position="420"/>
        <end position="490"/>
    </location>
</feature>
<name>A0A0S4JX63_BODSA</name>